<name>A0A0C3AZ60_SERVB</name>
<feature type="coiled-coil region" evidence="1">
    <location>
        <begin position="31"/>
        <end position="72"/>
    </location>
</feature>
<dbReference type="Proteomes" id="UP000054097">
    <property type="component" value="Unassembled WGS sequence"/>
</dbReference>
<keyword evidence="3" id="KW-1185">Reference proteome</keyword>
<evidence type="ECO:0008006" key="4">
    <source>
        <dbReference type="Google" id="ProtNLM"/>
    </source>
</evidence>
<reference evidence="3" key="2">
    <citation type="submission" date="2015-01" db="EMBL/GenBank/DDBJ databases">
        <title>Evolutionary Origins and Diversification of the Mycorrhizal Mutualists.</title>
        <authorList>
            <consortium name="DOE Joint Genome Institute"/>
            <consortium name="Mycorrhizal Genomics Consortium"/>
            <person name="Kohler A."/>
            <person name="Kuo A."/>
            <person name="Nagy L.G."/>
            <person name="Floudas D."/>
            <person name="Copeland A."/>
            <person name="Barry K.W."/>
            <person name="Cichocki N."/>
            <person name="Veneault-Fourrey C."/>
            <person name="LaButti K."/>
            <person name="Lindquist E.A."/>
            <person name="Lipzen A."/>
            <person name="Lundell T."/>
            <person name="Morin E."/>
            <person name="Murat C."/>
            <person name="Riley R."/>
            <person name="Ohm R."/>
            <person name="Sun H."/>
            <person name="Tunlid A."/>
            <person name="Henrissat B."/>
            <person name="Grigoriev I.V."/>
            <person name="Hibbett D.S."/>
            <person name="Martin F."/>
        </authorList>
    </citation>
    <scope>NUCLEOTIDE SEQUENCE [LARGE SCALE GENOMIC DNA]</scope>
    <source>
        <strain evidence="3">MAFF 305830</strain>
    </source>
</reference>
<accession>A0A0C3AZ60</accession>
<dbReference type="HOGENOM" id="CLU_508216_0_0_1"/>
<evidence type="ECO:0000313" key="3">
    <source>
        <dbReference type="Proteomes" id="UP000054097"/>
    </source>
</evidence>
<proteinExistence type="predicted"/>
<dbReference type="AlphaFoldDB" id="A0A0C3AZ60"/>
<reference evidence="2 3" key="1">
    <citation type="submission" date="2014-04" db="EMBL/GenBank/DDBJ databases">
        <authorList>
            <consortium name="DOE Joint Genome Institute"/>
            <person name="Kuo A."/>
            <person name="Zuccaro A."/>
            <person name="Kohler A."/>
            <person name="Nagy L.G."/>
            <person name="Floudas D."/>
            <person name="Copeland A."/>
            <person name="Barry K.W."/>
            <person name="Cichocki N."/>
            <person name="Veneault-Fourrey C."/>
            <person name="LaButti K."/>
            <person name="Lindquist E.A."/>
            <person name="Lipzen A."/>
            <person name="Lundell T."/>
            <person name="Morin E."/>
            <person name="Murat C."/>
            <person name="Sun H."/>
            <person name="Tunlid A."/>
            <person name="Henrissat B."/>
            <person name="Grigoriev I.V."/>
            <person name="Hibbett D.S."/>
            <person name="Martin F."/>
            <person name="Nordberg H.P."/>
            <person name="Cantor M.N."/>
            <person name="Hua S.X."/>
        </authorList>
    </citation>
    <scope>NUCLEOTIDE SEQUENCE [LARGE SCALE GENOMIC DNA]</scope>
    <source>
        <strain evidence="2 3">MAFF 305830</strain>
    </source>
</reference>
<organism evidence="2 3">
    <name type="scientific">Serendipita vermifera MAFF 305830</name>
    <dbReference type="NCBI Taxonomy" id="933852"/>
    <lineage>
        <taxon>Eukaryota</taxon>
        <taxon>Fungi</taxon>
        <taxon>Dikarya</taxon>
        <taxon>Basidiomycota</taxon>
        <taxon>Agaricomycotina</taxon>
        <taxon>Agaricomycetes</taxon>
        <taxon>Sebacinales</taxon>
        <taxon>Serendipitaceae</taxon>
        <taxon>Serendipita</taxon>
    </lineage>
</organism>
<dbReference type="SUPFAM" id="SSF52047">
    <property type="entry name" value="RNI-like"/>
    <property type="match status" value="1"/>
</dbReference>
<gene>
    <name evidence="2" type="ORF">M408DRAFT_317538</name>
</gene>
<sequence>MLSIQLDDADLFPRSNRHPTLAEEAAAKQILAEEEEDLVHLNRAIEKKQKSLDRAQEDVSILKESILKAKTEQAAAVQLRDHLRNGLEVIEGLDALEAVSRVITTQIENTDWLIRQETEALAIARTNFQGSLFVEQIRKQALDSAIVQHKKLSASIRLKKKNFRRPILRLPPEVWNNIFRETAYQPLCAPTYKRWRDIPKTWRQPFILSAVCHQWRLICRADPRLWKDPVIIIEDSNKAALSDLLTHCVLTAGHFNTLTIVAQEVESPLRDCGLCEQFSRIKSLNILIAALKFDNTMPALEELIIDMEDGYYFPDLIATIHQNGTNLRKLYFVGGIDSEEENPFAGTRTRLENLQEITMSCHNLLEYFLSNFVCPSLQKISFTTSVVPDEPDWNPFFDQGNLALTIKEVDICSMDHEDVYEGIIPFLDRLQKLKTLTVHGNSVVPIIETRISAMTDGPDDEEYSLLCFLTLEMLIIKSYTGTGEVILEYVEALQGLQRDDSNQDSVQDCLKAIVFEDCPDITQDVKSRIEVLYPDD</sequence>
<dbReference type="EMBL" id="KN824323">
    <property type="protein sequence ID" value="KIM24536.1"/>
    <property type="molecule type" value="Genomic_DNA"/>
</dbReference>
<evidence type="ECO:0000313" key="2">
    <source>
        <dbReference type="EMBL" id="KIM24536.1"/>
    </source>
</evidence>
<dbReference type="OrthoDB" id="2986786at2759"/>
<evidence type="ECO:0000256" key="1">
    <source>
        <dbReference type="SAM" id="Coils"/>
    </source>
</evidence>
<protein>
    <recommendedName>
        <fullName evidence="4">F-box domain-containing protein</fullName>
    </recommendedName>
</protein>
<keyword evidence="1" id="KW-0175">Coiled coil</keyword>